<dbReference type="InterPro" id="IPR050388">
    <property type="entry name" value="ABC_Ni/Peptide_Import"/>
</dbReference>
<evidence type="ECO:0000256" key="2">
    <source>
        <dbReference type="ARBA" id="ARBA00005417"/>
    </source>
</evidence>
<dbReference type="InterPro" id="IPR003439">
    <property type="entry name" value="ABC_transporter-like_ATP-bd"/>
</dbReference>
<dbReference type="GO" id="GO:0015833">
    <property type="term" value="P:peptide transport"/>
    <property type="evidence" value="ECO:0007669"/>
    <property type="project" value="InterPro"/>
</dbReference>
<keyword evidence="8" id="KW-1278">Translocase</keyword>
<keyword evidence="9" id="KW-0472">Membrane</keyword>
<dbReference type="EMBL" id="VUNJ01000022">
    <property type="protein sequence ID" value="MST93230.1"/>
    <property type="molecule type" value="Genomic_DNA"/>
</dbReference>
<feature type="domain" description="ABC transporter" evidence="10">
    <location>
        <begin position="5"/>
        <end position="255"/>
    </location>
</feature>
<dbReference type="Proteomes" id="UP000431913">
    <property type="component" value="Unassembled WGS sequence"/>
</dbReference>
<comment type="similarity">
    <text evidence="2">Belongs to the ABC transporter superfamily.</text>
</comment>
<evidence type="ECO:0000256" key="1">
    <source>
        <dbReference type="ARBA" id="ARBA00004202"/>
    </source>
</evidence>
<comment type="caution">
    <text evidence="11">The sequence shown here is derived from an EMBL/GenBank/DDBJ whole genome shotgun (WGS) entry which is preliminary data.</text>
</comment>
<evidence type="ECO:0000313" key="12">
    <source>
        <dbReference type="Proteomes" id="UP000431913"/>
    </source>
</evidence>
<keyword evidence="7 11" id="KW-0067">ATP-binding</keyword>
<dbReference type="Gene3D" id="3.40.50.300">
    <property type="entry name" value="P-loop containing nucleotide triphosphate hydrolases"/>
    <property type="match status" value="1"/>
</dbReference>
<gene>
    <name evidence="11" type="ORF">FYJ76_15045</name>
</gene>
<dbReference type="FunFam" id="3.40.50.300:FF:000016">
    <property type="entry name" value="Oligopeptide ABC transporter ATP-binding component"/>
    <property type="match status" value="1"/>
</dbReference>
<dbReference type="GO" id="GO:0016887">
    <property type="term" value="F:ATP hydrolysis activity"/>
    <property type="evidence" value="ECO:0007669"/>
    <property type="project" value="InterPro"/>
</dbReference>
<name>A0A6I2UCU0_9FIRM</name>
<comment type="subcellular location">
    <subcellularLocation>
        <location evidence="1">Cell membrane</location>
        <topology evidence="1">Peripheral membrane protein</topology>
    </subcellularLocation>
</comment>
<dbReference type="GO" id="GO:0005886">
    <property type="term" value="C:plasma membrane"/>
    <property type="evidence" value="ECO:0007669"/>
    <property type="project" value="UniProtKB-SubCell"/>
</dbReference>
<evidence type="ECO:0000256" key="6">
    <source>
        <dbReference type="ARBA" id="ARBA00022741"/>
    </source>
</evidence>
<evidence type="ECO:0000256" key="7">
    <source>
        <dbReference type="ARBA" id="ARBA00022840"/>
    </source>
</evidence>
<sequence>MEKLLEIKNLKVQYNTDEAIVYALNDFSLDLGKGEILGVVGETGAGKTTMALSIMKLLPEHVAEVTGGSITYNGEDVFKMSQKQLRNLRGAEVSMIFQDPMTSLNPVMTVGDQIDEVLKIHNPSMPKQERDEKVAKILTLVGIPPERRVQFPHQFSGGMKQRVVIAMALVAKPNLLLADEPTTALDVTIQAQILTLMKNLEEQLGTSMIFITHDLGIVAEFCENVAVVYGGEVIERGTVEQVFARTANHPYTNNLFECIPDLTGSVNRLTPIPGFVLDSRTVPVGCPFADRCSKCTEVCKKEKPSIHYVEDGHYIKCHLYANEVSQ</sequence>
<protein>
    <submittedName>
        <fullName evidence="11">ABC transporter ATP-binding protein</fullName>
    </submittedName>
</protein>
<dbReference type="RefSeq" id="WP_055081394.1">
    <property type="nucleotide sequence ID" value="NZ_JBKWPM010000017.1"/>
</dbReference>
<dbReference type="SUPFAM" id="SSF52540">
    <property type="entry name" value="P-loop containing nucleoside triphosphate hydrolases"/>
    <property type="match status" value="1"/>
</dbReference>
<accession>A0A6I2UCU0</accession>
<evidence type="ECO:0000256" key="3">
    <source>
        <dbReference type="ARBA" id="ARBA00022448"/>
    </source>
</evidence>
<keyword evidence="6" id="KW-0547">Nucleotide-binding</keyword>
<evidence type="ECO:0000256" key="5">
    <source>
        <dbReference type="ARBA" id="ARBA00022519"/>
    </source>
</evidence>
<dbReference type="InterPro" id="IPR017871">
    <property type="entry name" value="ABC_transporter-like_CS"/>
</dbReference>
<dbReference type="PANTHER" id="PTHR43297:SF14">
    <property type="entry name" value="ATPASE AAA-TYPE CORE DOMAIN-CONTAINING PROTEIN"/>
    <property type="match status" value="1"/>
</dbReference>
<proteinExistence type="inferred from homology"/>
<dbReference type="NCBIfam" id="TIGR01727">
    <property type="entry name" value="oligo_HPY"/>
    <property type="match status" value="1"/>
</dbReference>
<keyword evidence="5" id="KW-0997">Cell inner membrane</keyword>
<dbReference type="SMART" id="SM00382">
    <property type="entry name" value="AAA"/>
    <property type="match status" value="1"/>
</dbReference>
<dbReference type="PANTHER" id="PTHR43297">
    <property type="entry name" value="OLIGOPEPTIDE TRANSPORT ATP-BINDING PROTEIN APPD"/>
    <property type="match status" value="1"/>
</dbReference>
<dbReference type="InterPro" id="IPR027417">
    <property type="entry name" value="P-loop_NTPase"/>
</dbReference>
<keyword evidence="4" id="KW-1003">Cell membrane</keyword>
<dbReference type="AlphaFoldDB" id="A0A6I2UCU0"/>
<dbReference type="InterPro" id="IPR013563">
    <property type="entry name" value="Oligopep_ABC_C"/>
</dbReference>
<evidence type="ECO:0000256" key="4">
    <source>
        <dbReference type="ARBA" id="ARBA00022475"/>
    </source>
</evidence>
<evidence type="ECO:0000259" key="10">
    <source>
        <dbReference type="PROSITE" id="PS50893"/>
    </source>
</evidence>
<evidence type="ECO:0000256" key="8">
    <source>
        <dbReference type="ARBA" id="ARBA00022967"/>
    </source>
</evidence>
<keyword evidence="3" id="KW-0813">Transport</keyword>
<dbReference type="PROSITE" id="PS00211">
    <property type="entry name" value="ABC_TRANSPORTER_1"/>
    <property type="match status" value="1"/>
</dbReference>
<dbReference type="InterPro" id="IPR003593">
    <property type="entry name" value="AAA+_ATPase"/>
</dbReference>
<evidence type="ECO:0000313" key="11">
    <source>
        <dbReference type="EMBL" id="MST93230.1"/>
    </source>
</evidence>
<dbReference type="Pfam" id="PF00005">
    <property type="entry name" value="ABC_tran"/>
    <property type="match status" value="1"/>
</dbReference>
<dbReference type="GO" id="GO:0005524">
    <property type="term" value="F:ATP binding"/>
    <property type="evidence" value="ECO:0007669"/>
    <property type="project" value="UniProtKB-KW"/>
</dbReference>
<organism evidence="11 12">
    <name type="scientific">Ruthenibacterium lactatiformans</name>
    <dbReference type="NCBI Taxonomy" id="1550024"/>
    <lineage>
        <taxon>Bacteria</taxon>
        <taxon>Bacillati</taxon>
        <taxon>Bacillota</taxon>
        <taxon>Clostridia</taxon>
        <taxon>Eubacteriales</taxon>
        <taxon>Oscillospiraceae</taxon>
        <taxon>Ruthenibacterium</taxon>
    </lineage>
</organism>
<dbReference type="CDD" id="cd03257">
    <property type="entry name" value="ABC_NikE_OppD_transporters"/>
    <property type="match status" value="1"/>
</dbReference>
<dbReference type="PROSITE" id="PS50893">
    <property type="entry name" value="ABC_TRANSPORTER_2"/>
    <property type="match status" value="1"/>
</dbReference>
<dbReference type="Pfam" id="PF08352">
    <property type="entry name" value="oligo_HPY"/>
    <property type="match status" value="1"/>
</dbReference>
<evidence type="ECO:0000256" key="9">
    <source>
        <dbReference type="ARBA" id="ARBA00023136"/>
    </source>
</evidence>
<reference evidence="11 12" key="1">
    <citation type="submission" date="2019-08" db="EMBL/GenBank/DDBJ databases">
        <title>In-depth cultivation of the pig gut microbiome towards novel bacterial diversity and tailored functional studies.</title>
        <authorList>
            <person name="Wylensek D."/>
            <person name="Hitch T.C.A."/>
            <person name="Clavel T."/>
        </authorList>
    </citation>
    <scope>NUCLEOTIDE SEQUENCE [LARGE SCALE GENOMIC DNA]</scope>
    <source>
        <strain evidence="11 12">WCA3-601-WT-6J</strain>
    </source>
</reference>